<name>A0A194XNZ7_MOLSC</name>
<dbReference type="OrthoDB" id="10264374at2759"/>
<organism evidence="3 4">
    <name type="scientific">Mollisia scopiformis</name>
    <name type="common">Conifer needle endophyte fungus</name>
    <name type="synonym">Phialocephala scopiformis</name>
    <dbReference type="NCBI Taxonomy" id="149040"/>
    <lineage>
        <taxon>Eukaryota</taxon>
        <taxon>Fungi</taxon>
        <taxon>Dikarya</taxon>
        <taxon>Ascomycota</taxon>
        <taxon>Pezizomycotina</taxon>
        <taxon>Leotiomycetes</taxon>
        <taxon>Helotiales</taxon>
        <taxon>Mollisiaceae</taxon>
        <taxon>Mollisia</taxon>
    </lineage>
</organism>
<evidence type="ECO:0000256" key="1">
    <source>
        <dbReference type="ARBA" id="ARBA00005445"/>
    </source>
</evidence>
<keyword evidence="4" id="KW-1185">Reference proteome</keyword>
<dbReference type="KEGG" id="psco:LY89DRAFT_558216"/>
<evidence type="ECO:0008006" key="5">
    <source>
        <dbReference type="Google" id="ProtNLM"/>
    </source>
</evidence>
<dbReference type="Pfam" id="PF11999">
    <property type="entry name" value="Ice_binding"/>
    <property type="match status" value="1"/>
</dbReference>
<feature type="non-terminal residue" evidence="3">
    <location>
        <position position="190"/>
    </location>
</feature>
<accession>A0A194XNZ7</accession>
<dbReference type="GeneID" id="28818135"/>
<proteinExistence type="inferred from homology"/>
<evidence type="ECO:0000256" key="2">
    <source>
        <dbReference type="ARBA" id="ARBA00022729"/>
    </source>
</evidence>
<dbReference type="AlphaFoldDB" id="A0A194XNZ7"/>
<dbReference type="Proteomes" id="UP000070700">
    <property type="component" value="Unassembled WGS sequence"/>
</dbReference>
<dbReference type="InterPro" id="IPR021884">
    <property type="entry name" value="Ice-bd_prot"/>
</dbReference>
<reference evidence="3 4" key="1">
    <citation type="submission" date="2015-10" db="EMBL/GenBank/DDBJ databases">
        <title>Full genome of DAOMC 229536 Phialocephala scopiformis, a fungal endophyte of spruce producing the potent anti-insectan compound rugulosin.</title>
        <authorList>
            <consortium name="DOE Joint Genome Institute"/>
            <person name="Walker A.K."/>
            <person name="Frasz S.L."/>
            <person name="Seifert K.A."/>
            <person name="Miller J.D."/>
            <person name="Mondo S.J."/>
            <person name="Labutti K."/>
            <person name="Lipzen A."/>
            <person name="Dockter R."/>
            <person name="Kennedy M."/>
            <person name="Grigoriev I.V."/>
            <person name="Spatafora J.W."/>
        </authorList>
    </citation>
    <scope>NUCLEOTIDE SEQUENCE [LARGE SCALE GENOMIC DNA]</scope>
    <source>
        <strain evidence="3 4">CBS 120377</strain>
    </source>
</reference>
<comment type="similarity">
    <text evidence="1">Belongs to the ice-binding protein family.</text>
</comment>
<feature type="non-terminal residue" evidence="3">
    <location>
        <position position="1"/>
    </location>
</feature>
<dbReference type="EMBL" id="KQ947407">
    <property type="protein sequence ID" value="KUJ21891.1"/>
    <property type="molecule type" value="Genomic_DNA"/>
</dbReference>
<gene>
    <name evidence="3" type="ORF">LY89DRAFT_558216</name>
</gene>
<evidence type="ECO:0000313" key="3">
    <source>
        <dbReference type="EMBL" id="KUJ21891.1"/>
    </source>
</evidence>
<keyword evidence="2" id="KW-0732">Signal</keyword>
<evidence type="ECO:0000313" key="4">
    <source>
        <dbReference type="Proteomes" id="UP000070700"/>
    </source>
</evidence>
<dbReference type="RefSeq" id="XP_018076246.1">
    <property type="nucleotide sequence ID" value="XM_018208409.1"/>
</dbReference>
<sequence length="190" mass="19009">QINLGSASSFAVLSLSTITNTGPSTINGNIGTGGTSITGFPPGIVNGNTYIYTQATTPLNDATAAYNTMNSYTGVDLTNQDLGGQLLEPGTYSFTSSAQLTGILTLSGTSNSNTSWYFKIGTALTTAAGSSVLLEGTAQACNVYWQVGSSATLGAATQFVGTVLAEASITMVTGASCEGGLFALGGAVTL</sequence>
<dbReference type="InParanoid" id="A0A194XNZ7"/>
<dbReference type="STRING" id="149040.A0A194XNZ7"/>
<protein>
    <recommendedName>
        <fullName evidence="5">Ice-binding protein</fullName>
    </recommendedName>
</protein>